<gene>
    <name evidence="1" type="ORF">DPMN_030434</name>
</gene>
<reference evidence="1" key="1">
    <citation type="journal article" date="2019" name="bioRxiv">
        <title>The Genome of the Zebra Mussel, Dreissena polymorpha: A Resource for Invasive Species Research.</title>
        <authorList>
            <person name="McCartney M.A."/>
            <person name="Auch B."/>
            <person name="Kono T."/>
            <person name="Mallez S."/>
            <person name="Zhang Y."/>
            <person name="Obille A."/>
            <person name="Becker A."/>
            <person name="Abrahante J.E."/>
            <person name="Garbe J."/>
            <person name="Badalamenti J.P."/>
            <person name="Herman A."/>
            <person name="Mangelson H."/>
            <person name="Liachko I."/>
            <person name="Sullivan S."/>
            <person name="Sone E.D."/>
            <person name="Koren S."/>
            <person name="Silverstein K.A.T."/>
            <person name="Beckman K.B."/>
            <person name="Gohl D.M."/>
        </authorList>
    </citation>
    <scope>NUCLEOTIDE SEQUENCE</scope>
    <source>
        <strain evidence="1">Duluth1</strain>
        <tissue evidence="1">Whole animal</tissue>
    </source>
</reference>
<evidence type="ECO:0000313" key="1">
    <source>
        <dbReference type="EMBL" id="KAH3867308.1"/>
    </source>
</evidence>
<protein>
    <submittedName>
        <fullName evidence="1">Uncharacterized protein</fullName>
    </submittedName>
</protein>
<reference evidence="1" key="2">
    <citation type="submission" date="2020-11" db="EMBL/GenBank/DDBJ databases">
        <authorList>
            <person name="McCartney M.A."/>
            <person name="Auch B."/>
            <person name="Kono T."/>
            <person name="Mallez S."/>
            <person name="Becker A."/>
            <person name="Gohl D.M."/>
            <person name="Silverstein K.A.T."/>
            <person name="Koren S."/>
            <person name="Bechman K.B."/>
            <person name="Herman A."/>
            <person name="Abrahante J.E."/>
            <person name="Garbe J."/>
        </authorList>
    </citation>
    <scope>NUCLEOTIDE SEQUENCE</scope>
    <source>
        <strain evidence="1">Duluth1</strain>
        <tissue evidence="1">Whole animal</tissue>
    </source>
</reference>
<dbReference type="EMBL" id="JAIWYP010000002">
    <property type="protein sequence ID" value="KAH3867308.1"/>
    <property type="molecule type" value="Genomic_DNA"/>
</dbReference>
<keyword evidence="2" id="KW-1185">Reference proteome</keyword>
<dbReference type="AlphaFoldDB" id="A0A9D4LZ11"/>
<organism evidence="1 2">
    <name type="scientific">Dreissena polymorpha</name>
    <name type="common">Zebra mussel</name>
    <name type="synonym">Mytilus polymorpha</name>
    <dbReference type="NCBI Taxonomy" id="45954"/>
    <lineage>
        <taxon>Eukaryota</taxon>
        <taxon>Metazoa</taxon>
        <taxon>Spiralia</taxon>
        <taxon>Lophotrochozoa</taxon>
        <taxon>Mollusca</taxon>
        <taxon>Bivalvia</taxon>
        <taxon>Autobranchia</taxon>
        <taxon>Heteroconchia</taxon>
        <taxon>Euheterodonta</taxon>
        <taxon>Imparidentia</taxon>
        <taxon>Neoheterodontei</taxon>
        <taxon>Myida</taxon>
        <taxon>Dreissenoidea</taxon>
        <taxon>Dreissenidae</taxon>
        <taxon>Dreissena</taxon>
    </lineage>
</organism>
<name>A0A9D4LZ11_DREPO</name>
<dbReference type="Proteomes" id="UP000828390">
    <property type="component" value="Unassembled WGS sequence"/>
</dbReference>
<sequence>MSGTDESLPQISEVMDPFQNRRLSEVVAQILEFSADDDMDSTVKDNSDDVYDGVKTENYIAFVDYKEEPRNKDIIRGSLRTIEEDGSLNSLVTTPSVDSIQFIDEPICSSRLDINQCGLASDLNSQRTDCVHYNTTLTENGMETVFGIQPVTPDLSPRKHRPKGELGGSMRNLDLAETPCYRWSVTSV</sequence>
<proteinExistence type="predicted"/>
<comment type="caution">
    <text evidence="1">The sequence shown here is derived from an EMBL/GenBank/DDBJ whole genome shotgun (WGS) entry which is preliminary data.</text>
</comment>
<accession>A0A9D4LZ11</accession>
<evidence type="ECO:0000313" key="2">
    <source>
        <dbReference type="Proteomes" id="UP000828390"/>
    </source>
</evidence>